<organism evidence="2 3">
    <name type="scientific">Chaetoceros tenuissimus</name>
    <dbReference type="NCBI Taxonomy" id="426638"/>
    <lineage>
        <taxon>Eukaryota</taxon>
        <taxon>Sar</taxon>
        <taxon>Stramenopiles</taxon>
        <taxon>Ochrophyta</taxon>
        <taxon>Bacillariophyta</taxon>
        <taxon>Coscinodiscophyceae</taxon>
        <taxon>Chaetocerotophycidae</taxon>
        <taxon>Chaetocerotales</taxon>
        <taxon>Chaetocerotaceae</taxon>
        <taxon>Chaetoceros</taxon>
    </lineage>
</organism>
<name>A0AAD3CSI9_9STRA</name>
<proteinExistence type="predicted"/>
<accession>A0AAD3CSI9</accession>
<evidence type="ECO:0000256" key="1">
    <source>
        <dbReference type="SAM" id="MobiDB-lite"/>
    </source>
</evidence>
<dbReference type="Proteomes" id="UP001054902">
    <property type="component" value="Unassembled WGS sequence"/>
</dbReference>
<protein>
    <submittedName>
        <fullName evidence="2">Uncharacterized protein</fullName>
    </submittedName>
</protein>
<feature type="compositionally biased region" description="Polar residues" evidence="1">
    <location>
        <begin position="16"/>
        <end position="26"/>
    </location>
</feature>
<comment type="caution">
    <text evidence="2">The sequence shown here is derived from an EMBL/GenBank/DDBJ whole genome shotgun (WGS) entry which is preliminary data.</text>
</comment>
<sequence length="76" mass="8884">MSPLSLKGQRSFEIGNDQSATGNRQQTTDITTTYHHTTKKNFNPYLQFLILNNYFIQKSFEEEHPITPPSYKFNEV</sequence>
<keyword evidence="3" id="KW-1185">Reference proteome</keyword>
<feature type="region of interest" description="Disordered" evidence="1">
    <location>
        <begin position="1"/>
        <end position="28"/>
    </location>
</feature>
<evidence type="ECO:0000313" key="3">
    <source>
        <dbReference type="Proteomes" id="UP001054902"/>
    </source>
</evidence>
<reference evidence="2 3" key="1">
    <citation type="journal article" date="2021" name="Sci. Rep.">
        <title>The genome of the diatom Chaetoceros tenuissimus carries an ancient integrated fragment of an extant virus.</title>
        <authorList>
            <person name="Hongo Y."/>
            <person name="Kimura K."/>
            <person name="Takaki Y."/>
            <person name="Yoshida Y."/>
            <person name="Baba S."/>
            <person name="Kobayashi G."/>
            <person name="Nagasaki K."/>
            <person name="Hano T."/>
            <person name="Tomaru Y."/>
        </authorList>
    </citation>
    <scope>NUCLEOTIDE SEQUENCE [LARGE SCALE GENOMIC DNA]</scope>
    <source>
        <strain evidence="2 3">NIES-3715</strain>
    </source>
</reference>
<gene>
    <name evidence="2" type="ORF">CTEN210_07753</name>
</gene>
<dbReference type="AlphaFoldDB" id="A0AAD3CSI9"/>
<evidence type="ECO:0000313" key="2">
    <source>
        <dbReference type="EMBL" id="GFH51277.1"/>
    </source>
</evidence>
<dbReference type="EMBL" id="BLLK01000045">
    <property type="protein sequence ID" value="GFH51277.1"/>
    <property type="molecule type" value="Genomic_DNA"/>
</dbReference>